<organism evidence="1 2">
    <name type="scientific">Streptomyces prasinosporus</name>
    <dbReference type="NCBI Taxonomy" id="68256"/>
    <lineage>
        <taxon>Bacteria</taxon>
        <taxon>Bacillati</taxon>
        <taxon>Actinomycetota</taxon>
        <taxon>Actinomycetes</taxon>
        <taxon>Kitasatosporales</taxon>
        <taxon>Streptomycetaceae</taxon>
        <taxon>Streptomyces</taxon>
        <taxon>Streptomyces albogriseolus group</taxon>
    </lineage>
</organism>
<proteinExistence type="predicted"/>
<dbReference type="Proteomes" id="UP001501455">
    <property type="component" value="Unassembled WGS sequence"/>
</dbReference>
<reference evidence="2" key="1">
    <citation type="journal article" date="2019" name="Int. J. Syst. Evol. Microbiol.">
        <title>The Global Catalogue of Microorganisms (GCM) 10K type strain sequencing project: providing services to taxonomists for standard genome sequencing and annotation.</title>
        <authorList>
            <consortium name="The Broad Institute Genomics Platform"/>
            <consortium name="The Broad Institute Genome Sequencing Center for Infectious Disease"/>
            <person name="Wu L."/>
            <person name="Ma J."/>
        </authorList>
    </citation>
    <scope>NUCLEOTIDE SEQUENCE [LARGE SCALE GENOMIC DNA]</scope>
    <source>
        <strain evidence="2">JCM 4816</strain>
    </source>
</reference>
<comment type="caution">
    <text evidence="1">The sequence shown here is derived from an EMBL/GenBank/DDBJ whole genome shotgun (WGS) entry which is preliminary data.</text>
</comment>
<evidence type="ECO:0000313" key="2">
    <source>
        <dbReference type="Proteomes" id="UP001501455"/>
    </source>
</evidence>
<protein>
    <submittedName>
        <fullName evidence="1">Uncharacterized protein</fullName>
    </submittedName>
</protein>
<dbReference type="EMBL" id="BAAAXF010000074">
    <property type="protein sequence ID" value="GAA3503225.1"/>
    <property type="molecule type" value="Genomic_DNA"/>
</dbReference>
<name>A0ABP6U8I0_9ACTN</name>
<keyword evidence="2" id="KW-1185">Reference proteome</keyword>
<sequence>MATGRLPCDPDEGAETAAPCLRRDQVMSNPGSFRDRTNWLNGFCEPAIEVGSADVAGARAGLSAVWAAAGVQGSFAFTDREAGDRLR</sequence>
<gene>
    <name evidence="1" type="ORF">GCM10019016_103350</name>
</gene>
<accession>A0ABP6U8I0</accession>
<evidence type="ECO:0000313" key="1">
    <source>
        <dbReference type="EMBL" id="GAA3503225.1"/>
    </source>
</evidence>